<gene>
    <name evidence="1" type="ORF">COT99_01515</name>
</gene>
<dbReference type="PANTHER" id="PTHR34934:SF1">
    <property type="entry name" value="FLAVIN-DEPENDENT THYMIDYLATE SYNTHASE"/>
    <property type="match status" value="1"/>
</dbReference>
<dbReference type="AlphaFoldDB" id="A0A2H0V4E4"/>
<dbReference type="Proteomes" id="UP000228626">
    <property type="component" value="Unassembled WGS sequence"/>
</dbReference>
<evidence type="ECO:0000313" key="2">
    <source>
        <dbReference type="Proteomes" id="UP000228626"/>
    </source>
</evidence>
<dbReference type="GO" id="GO:0006231">
    <property type="term" value="P:dTMP biosynthetic process"/>
    <property type="evidence" value="ECO:0007669"/>
    <property type="project" value="InterPro"/>
</dbReference>
<dbReference type="SUPFAM" id="SSF69796">
    <property type="entry name" value="Thymidylate synthase-complementing protein Thy1"/>
    <property type="match status" value="2"/>
</dbReference>
<dbReference type="GO" id="GO:0070402">
    <property type="term" value="F:NADPH binding"/>
    <property type="evidence" value="ECO:0007669"/>
    <property type="project" value="TreeGrafter"/>
</dbReference>
<comment type="caution">
    <text evidence="1">The sequence shown here is derived from an EMBL/GenBank/DDBJ whole genome shotgun (WGS) entry which is preliminary data.</text>
</comment>
<reference evidence="2" key="1">
    <citation type="submission" date="2017-09" db="EMBL/GenBank/DDBJ databases">
        <title>Depth-based differentiation of microbial function through sediment-hosted aquifers and enrichment of novel symbionts in the deep terrestrial subsurface.</title>
        <authorList>
            <person name="Probst A.J."/>
            <person name="Ladd B."/>
            <person name="Jarett J.K."/>
            <person name="Geller-Mcgrath D.E."/>
            <person name="Sieber C.M.K."/>
            <person name="Emerson J.B."/>
            <person name="Anantharaman K."/>
            <person name="Thomas B.C."/>
            <person name="Malmstrom R."/>
            <person name="Stieglmeier M."/>
            <person name="Klingl A."/>
            <person name="Woyke T."/>
            <person name="Ryan C.M."/>
            <person name="Banfield J.F."/>
        </authorList>
    </citation>
    <scope>NUCLEOTIDE SEQUENCE [LARGE SCALE GENOMIC DNA]</scope>
</reference>
<dbReference type="GO" id="GO:0050797">
    <property type="term" value="F:thymidylate synthase (FAD) activity"/>
    <property type="evidence" value="ECO:0007669"/>
    <property type="project" value="InterPro"/>
</dbReference>
<proteinExistence type="predicted"/>
<evidence type="ECO:0000313" key="1">
    <source>
        <dbReference type="EMBL" id="PIR93309.1"/>
    </source>
</evidence>
<dbReference type="EMBL" id="PFAR01000018">
    <property type="protein sequence ID" value="PIR93309.1"/>
    <property type="molecule type" value="Genomic_DNA"/>
</dbReference>
<dbReference type="Gene3D" id="3.30.1360.170">
    <property type="match status" value="1"/>
</dbReference>
<dbReference type="GO" id="GO:0050660">
    <property type="term" value="F:flavin adenine dinucleotide binding"/>
    <property type="evidence" value="ECO:0007669"/>
    <property type="project" value="InterPro"/>
</dbReference>
<dbReference type="InterPro" id="IPR036098">
    <property type="entry name" value="Thymidylate_synthase_ThyX_sf"/>
</dbReference>
<dbReference type="PANTHER" id="PTHR34934">
    <property type="entry name" value="FLAVIN-DEPENDENT THYMIDYLATE SYNTHASE"/>
    <property type="match status" value="1"/>
</dbReference>
<dbReference type="Pfam" id="PF02511">
    <property type="entry name" value="Thy1"/>
    <property type="match status" value="1"/>
</dbReference>
<accession>A0A2H0V4E4</accession>
<sequence>MANIFLYDEFSPEDTAMMQALYSRSPQSVVEHVEKVKQSGSKKFMERFYVGYGHQSIADCGSTTLFIEQISILADKAIQDWPLYSGQETSTRYVDMSKQPIIDPINTSESRAILSAWMKFYLNSQPKVEEYIKQKYPRQEGEKESVYDKAVKARAFDSLRGFLPAGITTQLSWHTNLRQAWDKLSLLRHHPLPEVRIIAEKIYKLLKGKYPSSFSHILDERQEEYRCRINNEYNYYRPSYMPASFFYSTSITAEQLEPYQSLFRSRPEKTGLPHFLAELGVITFNFLMDYGSFRDIQRHRNGICRMPLLTTDFGFNSWYLEQLPYELQPEAEQLISSQKQAIAQLNAALEIKQYYIALGFNVACRNTYSLPAAVYVAELRSGKGVHPTLRKIAHQMHYAIMEIYPEMKMLTDLDPDEWDVRRGLADITQKN</sequence>
<organism evidence="1 2">
    <name type="scientific">Candidatus Falkowbacteria bacterium CG10_big_fil_rev_8_21_14_0_10_43_10</name>
    <dbReference type="NCBI Taxonomy" id="1974567"/>
    <lineage>
        <taxon>Bacteria</taxon>
        <taxon>Candidatus Falkowiibacteriota</taxon>
    </lineage>
</organism>
<dbReference type="GO" id="GO:0004799">
    <property type="term" value="F:thymidylate synthase activity"/>
    <property type="evidence" value="ECO:0007669"/>
    <property type="project" value="TreeGrafter"/>
</dbReference>
<name>A0A2H0V4E4_9BACT</name>
<dbReference type="InterPro" id="IPR003669">
    <property type="entry name" value="Thymidylate_synthase_ThyX"/>
</dbReference>
<protein>
    <recommendedName>
        <fullName evidence="3">Thymidylate synthase</fullName>
    </recommendedName>
</protein>
<dbReference type="PROSITE" id="PS51331">
    <property type="entry name" value="THYX"/>
    <property type="match status" value="1"/>
</dbReference>
<evidence type="ECO:0008006" key="3">
    <source>
        <dbReference type="Google" id="ProtNLM"/>
    </source>
</evidence>